<dbReference type="AlphaFoldDB" id="A0A6J4UFK0"/>
<gene>
    <name evidence="2" type="ORF">AVDCRST_MAG23-2715</name>
</gene>
<reference evidence="2" key="1">
    <citation type="submission" date="2020-02" db="EMBL/GenBank/DDBJ databases">
        <authorList>
            <person name="Meier V. D."/>
        </authorList>
    </citation>
    <scope>NUCLEOTIDE SEQUENCE</scope>
    <source>
        <strain evidence="2">AVDCRST_MAG23</strain>
    </source>
</reference>
<feature type="non-terminal residue" evidence="2">
    <location>
        <position position="1"/>
    </location>
</feature>
<organism evidence="2">
    <name type="scientific">uncultured Sphingosinicella sp</name>
    <dbReference type="NCBI Taxonomy" id="478748"/>
    <lineage>
        <taxon>Bacteria</taxon>
        <taxon>Pseudomonadati</taxon>
        <taxon>Pseudomonadota</taxon>
        <taxon>Alphaproteobacteria</taxon>
        <taxon>Sphingomonadales</taxon>
        <taxon>Sphingosinicellaceae</taxon>
        <taxon>Sphingosinicella</taxon>
        <taxon>environmental samples</taxon>
    </lineage>
</organism>
<evidence type="ECO:0000256" key="1">
    <source>
        <dbReference type="SAM" id="MobiDB-lite"/>
    </source>
</evidence>
<accession>A0A6J4UFK0</accession>
<dbReference type="EMBL" id="CADCWD010000091">
    <property type="protein sequence ID" value="CAA9547896.1"/>
    <property type="molecule type" value="Genomic_DNA"/>
</dbReference>
<protein>
    <submittedName>
        <fullName evidence="2">Rod shape-determining protein RodA</fullName>
    </submittedName>
</protein>
<proteinExistence type="predicted"/>
<feature type="compositionally biased region" description="Basic and acidic residues" evidence="1">
    <location>
        <begin position="349"/>
        <end position="363"/>
    </location>
</feature>
<feature type="non-terminal residue" evidence="2">
    <location>
        <position position="370"/>
    </location>
</feature>
<feature type="region of interest" description="Disordered" evidence="1">
    <location>
        <begin position="185"/>
        <end position="255"/>
    </location>
</feature>
<sequence>DHSVDGPKERRAPSLEAALHRARHRPVRRDVPVLGRRRVADALGAPALRALLRAALHGAWHVVRAAGDVSRTVLARLWLRDPAAGRHPLDRHDRWRRQELARTGRDPHPALRADEACIDPSAGRLLRLASSRRNPQVQCDLATVCDARHPGRPHHPATRPRDHLAAALCRDHRDVPGGAAFMVFHRRRPRRGRGDSARLQSPDAAAPAEARADLPDAGTGSARRRLPHHPVQDRDRFGRHLRQGLPQRNPEPPPLPARAAYRLHLPGHGRGMGAGRRPLPDRLLLPSFPLGNERCGGSQGALQSPHCGWHDDDHLLLLRDQPFDGGGPGARRRHSAAAFLLWRIGHADGDDLPWHPDVDRPRESPQPPPL</sequence>
<name>A0A6J4UFK0_9SPHN</name>
<evidence type="ECO:0000313" key="2">
    <source>
        <dbReference type="EMBL" id="CAA9547896.1"/>
    </source>
</evidence>
<feature type="region of interest" description="Disordered" evidence="1">
    <location>
        <begin position="349"/>
        <end position="370"/>
    </location>
</feature>